<organism evidence="5 6">
    <name type="scientific">Nonomuraea mangrovi</name>
    <dbReference type="NCBI Taxonomy" id="2316207"/>
    <lineage>
        <taxon>Bacteria</taxon>
        <taxon>Bacillati</taxon>
        <taxon>Actinomycetota</taxon>
        <taxon>Actinomycetes</taxon>
        <taxon>Streptosporangiales</taxon>
        <taxon>Streptosporangiaceae</taxon>
        <taxon>Nonomuraea</taxon>
    </lineage>
</organism>
<evidence type="ECO:0000313" key="6">
    <source>
        <dbReference type="Proteomes" id="UP001597368"/>
    </source>
</evidence>
<dbReference type="InterPro" id="IPR047057">
    <property type="entry name" value="MerR_fam"/>
</dbReference>
<reference evidence="6" key="1">
    <citation type="journal article" date="2019" name="Int. J. Syst. Evol. Microbiol.">
        <title>The Global Catalogue of Microorganisms (GCM) 10K type strain sequencing project: providing services to taxonomists for standard genome sequencing and annotation.</title>
        <authorList>
            <consortium name="The Broad Institute Genomics Platform"/>
            <consortium name="The Broad Institute Genome Sequencing Center for Infectious Disease"/>
            <person name="Wu L."/>
            <person name="Ma J."/>
        </authorList>
    </citation>
    <scope>NUCLEOTIDE SEQUENCE [LARGE SCALE GENOMIC DNA]</scope>
    <source>
        <strain evidence="6">ICMP 6774ER</strain>
    </source>
</reference>
<comment type="caution">
    <text evidence="5">The sequence shown here is derived from an EMBL/GenBank/DDBJ whole genome shotgun (WGS) entry which is preliminary data.</text>
</comment>
<protein>
    <submittedName>
        <fullName evidence="5">MerR family transcriptional regulator</fullName>
    </submittedName>
</protein>
<dbReference type="PROSITE" id="PS50937">
    <property type="entry name" value="HTH_MERR_2"/>
    <property type="match status" value="1"/>
</dbReference>
<keyword evidence="6" id="KW-1185">Reference proteome</keyword>
<proteinExistence type="predicted"/>
<evidence type="ECO:0000256" key="3">
    <source>
        <dbReference type="ARBA" id="ARBA00023163"/>
    </source>
</evidence>
<dbReference type="Proteomes" id="UP001597368">
    <property type="component" value="Unassembled WGS sequence"/>
</dbReference>
<dbReference type="RefSeq" id="WP_379574719.1">
    <property type="nucleotide sequence ID" value="NZ_JBHUFV010000035.1"/>
</dbReference>
<dbReference type="PANTHER" id="PTHR30204">
    <property type="entry name" value="REDOX-CYCLING DRUG-SENSING TRANSCRIPTIONAL ACTIVATOR SOXR"/>
    <property type="match status" value="1"/>
</dbReference>
<evidence type="ECO:0000259" key="4">
    <source>
        <dbReference type="PROSITE" id="PS50937"/>
    </source>
</evidence>
<keyword evidence="3" id="KW-0804">Transcription</keyword>
<evidence type="ECO:0000256" key="2">
    <source>
        <dbReference type="ARBA" id="ARBA00023125"/>
    </source>
</evidence>
<dbReference type="PANTHER" id="PTHR30204:SF94">
    <property type="entry name" value="HEAVY METAL-DEPENDENT TRANSCRIPTIONAL REGULATOR HI_0293-RELATED"/>
    <property type="match status" value="1"/>
</dbReference>
<name>A0ABW4T0H0_9ACTN</name>
<gene>
    <name evidence="5" type="ORF">ACFSKW_24465</name>
</gene>
<keyword evidence="2" id="KW-0238">DNA-binding</keyword>
<dbReference type="SUPFAM" id="SSF46955">
    <property type="entry name" value="Putative DNA-binding domain"/>
    <property type="match status" value="1"/>
</dbReference>
<dbReference type="Pfam" id="PF13411">
    <property type="entry name" value="MerR_1"/>
    <property type="match status" value="1"/>
</dbReference>
<dbReference type="PRINTS" id="PR00040">
    <property type="entry name" value="HTHMERR"/>
</dbReference>
<accession>A0ABW4T0H0</accession>
<evidence type="ECO:0000313" key="5">
    <source>
        <dbReference type="EMBL" id="MFD1934630.1"/>
    </source>
</evidence>
<dbReference type="InterPro" id="IPR009061">
    <property type="entry name" value="DNA-bd_dom_put_sf"/>
</dbReference>
<sequence length="129" mass="14321">MRIGELAERTGASTRSLRYYEQHGLLSARRGSNGYREYSLEDVRLVSEIRALLTVGFTLEDARPFVDCLRAGHATGAACAESVAVYRRKLAEIDEEIRVLLDRRAEVAGQLTAACPGCFAKEKRDQADD</sequence>
<evidence type="ECO:0000256" key="1">
    <source>
        <dbReference type="ARBA" id="ARBA00023015"/>
    </source>
</evidence>
<dbReference type="CDD" id="cd01282">
    <property type="entry name" value="HTH_MerR-like_sg3"/>
    <property type="match status" value="1"/>
</dbReference>
<dbReference type="InterPro" id="IPR000551">
    <property type="entry name" value="MerR-type_HTH_dom"/>
</dbReference>
<dbReference type="Gene3D" id="1.10.1660.10">
    <property type="match status" value="1"/>
</dbReference>
<dbReference type="EMBL" id="JBHUFV010000035">
    <property type="protein sequence ID" value="MFD1934630.1"/>
    <property type="molecule type" value="Genomic_DNA"/>
</dbReference>
<keyword evidence="1" id="KW-0805">Transcription regulation</keyword>
<feature type="domain" description="HTH merR-type" evidence="4">
    <location>
        <begin position="1"/>
        <end position="68"/>
    </location>
</feature>
<dbReference type="SMART" id="SM00422">
    <property type="entry name" value="HTH_MERR"/>
    <property type="match status" value="1"/>
</dbReference>